<name>A0A9P1C7J8_9DINO</name>
<dbReference type="EMBL" id="CAMXCT030001079">
    <property type="protein sequence ID" value="CAL4773713.1"/>
    <property type="molecule type" value="Genomic_DNA"/>
</dbReference>
<proteinExistence type="predicted"/>
<comment type="caution">
    <text evidence="1">The sequence shown here is derived from an EMBL/GenBank/DDBJ whole genome shotgun (WGS) entry which is preliminary data.</text>
</comment>
<organism evidence="1">
    <name type="scientific">Cladocopium goreaui</name>
    <dbReference type="NCBI Taxonomy" id="2562237"/>
    <lineage>
        <taxon>Eukaryota</taxon>
        <taxon>Sar</taxon>
        <taxon>Alveolata</taxon>
        <taxon>Dinophyceae</taxon>
        <taxon>Suessiales</taxon>
        <taxon>Symbiodiniaceae</taxon>
        <taxon>Cladocopium</taxon>
    </lineage>
</organism>
<dbReference type="OrthoDB" id="410769at2759"/>
<protein>
    <submittedName>
        <fullName evidence="1">Uncharacterized protein</fullName>
    </submittedName>
</protein>
<reference evidence="1" key="1">
    <citation type="submission" date="2022-10" db="EMBL/GenBank/DDBJ databases">
        <authorList>
            <person name="Chen Y."/>
            <person name="Dougan E. K."/>
            <person name="Chan C."/>
            <person name="Rhodes N."/>
            <person name="Thang M."/>
        </authorList>
    </citation>
    <scope>NUCLEOTIDE SEQUENCE</scope>
</reference>
<keyword evidence="3" id="KW-1185">Reference proteome</keyword>
<dbReference type="EMBL" id="CAMXCT010001079">
    <property type="protein sequence ID" value="CAI3986401.1"/>
    <property type="molecule type" value="Genomic_DNA"/>
</dbReference>
<reference evidence="2" key="2">
    <citation type="submission" date="2024-04" db="EMBL/GenBank/DDBJ databases">
        <authorList>
            <person name="Chen Y."/>
            <person name="Shah S."/>
            <person name="Dougan E. K."/>
            <person name="Thang M."/>
            <person name="Chan C."/>
        </authorList>
    </citation>
    <scope>NUCLEOTIDE SEQUENCE [LARGE SCALE GENOMIC DNA]</scope>
</reference>
<gene>
    <name evidence="1" type="ORF">C1SCF055_LOCUS13757</name>
</gene>
<dbReference type="Proteomes" id="UP001152797">
    <property type="component" value="Unassembled WGS sequence"/>
</dbReference>
<sequence length="354" mass="40412">MAWIDDLVYRLWLLRTIMDSKALDANEFVLCVLLIFWSDFDLTQDIDYIEYFAGTGNLSKCMKAAKYKTTRLDLKYHDVPKNSKRSNYMDLNSGSGFALAMLLMMKGKLGSFACHFGIKCSSFCKVNIGTSMRSACSAIGCTLHKSVRVSNKLLERTCCLILLCTALGGCWSLEQPSGSLLEYYPTWRFILAMIFSIGGPQSVTVVKWWMRHYDSATAKRHYAFSNSPRVLRLNRGRLHNPPSKRQAIKTCEKYKDKTGKTRFKGTKHLRATEVYPMPFARAVVDLIEEMKASSRGQPELGDAVPPATTTLAMEWKSDHELWEFVEFDQVFTYLRGSKRLNIPPEFRPLIPKKI</sequence>
<evidence type="ECO:0000313" key="2">
    <source>
        <dbReference type="EMBL" id="CAL1139776.1"/>
    </source>
</evidence>
<accession>A0A9P1C7J8</accession>
<dbReference type="AlphaFoldDB" id="A0A9P1C7J8"/>
<evidence type="ECO:0000313" key="1">
    <source>
        <dbReference type="EMBL" id="CAI3986401.1"/>
    </source>
</evidence>
<evidence type="ECO:0000313" key="3">
    <source>
        <dbReference type="Proteomes" id="UP001152797"/>
    </source>
</evidence>
<dbReference type="EMBL" id="CAMXCT020001079">
    <property type="protein sequence ID" value="CAL1139776.1"/>
    <property type="molecule type" value="Genomic_DNA"/>
</dbReference>